<sequence>MTLPTSTSRTSTWLLTACGAWLIALGAYFVFVRPALLPEDPRFIGTPLERLREAAPGLEAWLRIVFTVMGGFMAGAGVLTVFLARTAVPARLRGTGWAIALAGLPTVVLMSAMNFALHSDFRWVLLLPALLWVAAVIAYARKT</sequence>
<feature type="transmembrane region" description="Helical" evidence="1">
    <location>
        <begin position="60"/>
        <end position="84"/>
    </location>
</feature>
<dbReference type="RefSeq" id="WP_316703815.1">
    <property type="nucleotide sequence ID" value="NZ_CP136336.1"/>
</dbReference>
<accession>A0ABZ0D147</accession>
<keyword evidence="1" id="KW-1133">Transmembrane helix</keyword>
<protein>
    <recommendedName>
        <fullName evidence="4">DUF4345 domain-containing protein</fullName>
    </recommendedName>
</protein>
<evidence type="ECO:0008006" key="4">
    <source>
        <dbReference type="Google" id="ProtNLM"/>
    </source>
</evidence>
<keyword evidence="1" id="KW-0812">Transmembrane</keyword>
<organism evidence="2 3">
    <name type="scientific">Piscinibacter gummiphilus</name>
    <dbReference type="NCBI Taxonomy" id="946333"/>
    <lineage>
        <taxon>Bacteria</taxon>
        <taxon>Pseudomonadati</taxon>
        <taxon>Pseudomonadota</taxon>
        <taxon>Betaproteobacteria</taxon>
        <taxon>Burkholderiales</taxon>
        <taxon>Sphaerotilaceae</taxon>
        <taxon>Piscinibacter</taxon>
    </lineage>
</organism>
<name>A0ABZ0D147_9BURK</name>
<evidence type="ECO:0000313" key="3">
    <source>
        <dbReference type="Proteomes" id="UP001303946"/>
    </source>
</evidence>
<dbReference type="EMBL" id="CP136336">
    <property type="protein sequence ID" value="WOB10892.1"/>
    <property type="molecule type" value="Genomic_DNA"/>
</dbReference>
<reference evidence="2 3" key="1">
    <citation type="submission" date="2023-10" db="EMBL/GenBank/DDBJ databases">
        <title>Bacteria for the degradation of biodegradable plastic PBAT(Polybutylene adipate terephthalate).</title>
        <authorList>
            <person name="Weon H.-Y."/>
            <person name="Yeon J."/>
        </authorList>
    </citation>
    <scope>NUCLEOTIDE SEQUENCE [LARGE SCALE GENOMIC DNA]</scope>
    <source>
        <strain evidence="2 3">SBD 7-3</strain>
    </source>
</reference>
<gene>
    <name evidence="2" type="ORF">RXV79_12750</name>
</gene>
<feature type="transmembrane region" description="Helical" evidence="1">
    <location>
        <begin position="96"/>
        <end position="117"/>
    </location>
</feature>
<evidence type="ECO:0000256" key="1">
    <source>
        <dbReference type="SAM" id="Phobius"/>
    </source>
</evidence>
<evidence type="ECO:0000313" key="2">
    <source>
        <dbReference type="EMBL" id="WOB10892.1"/>
    </source>
</evidence>
<dbReference type="Proteomes" id="UP001303946">
    <property type="component" value="Chromosome"/>
</dbReference>
<feature type="transmembrane region" description="Helical" evidence="1">
    <location>
        <begin position="123"/>
        <end position="140"/>
    </location>
</feature>
<keyword evidence="1" id="KW-0472">Membrane</keyword>
<proteinExistence type="predicted"/>
<feature type="transmembrane region" description="Helical" evidence="1">
    <location>
        <begin position="12"/>
        <end position="31"/>
    </location>
</feature>
<keyword evidence="3" id="KW-1185">Reference proteome</keyword>